<dbReference type="PROSITE" id="PS51714">
    <property type="entry name" value="G_BMS1"/>
    <property type="match status" value="1"/>
</dbReference>
<dbReference type="GO" id="GO:0000479">
    <property type="term" value="P:endonucleolytic cleavage of tricistronic rRNA transcript (SSU-rRNA, 5.8S rRNA, LSU-rRNA)"/>
    <property type="evidence" value="ECO:0007669"/>
    <property type="project" value="TreeGrafter"/>
</dbReference>
<accession>A0A7E4VKB0</accession>
<dbReference type="PANTHER" id="PTHR12858:SF1">
    <property type="entry name" value="PRE-RRNA-PROCESSING PROTEIN TSR1 HOMOLOG"/>
    <property type="match status" value="1"/>
</dbReference>
<feature type="compositionally biased region" description="Acidic residues" evidence="7">
    <location>
        <begin position="375"/>
        <end position="405"/>
    </location>
</feature>
<dbReference type="Pfam" id="PF22298">
    <property type="entry name" value="Tsr1_G-like"/>
    <property type="match status" value="1"/>
</dbReference>
<evidence type="ECO:0000256" key="6">
    <source>
        <dbReference type="ARBA" id="ARBA00040070"/>
    </source>
</evidence>
<reference evidence="9" key="1">
    <citation type="journal article" date="2013" name="Genetics">
        <title>The draft genome and transcriptome of Panagrellus redivivus are shaped by the harsh demands of a free-living lifestyle.</title>
        <authorList>
            <person name="Srinivasan J."/>
            <person name="Dillman A.R."/>
            <person name="Macchietto M.G."/>
            <person name="Heikkinen L."/>
            <person name="Lakso M."/>
            <person name="Fracchia K.M."/>
            <person name="Antoshechkin I."/>
            <person name="Mortazavi A."/>
            <person name="Wong G."/>
            <person name="Sternberg P.W."/>
        </authorList>
    </citation>
    <scope>NUCLEOTIDE SEQUENCE [LARGE SCALE GENOMIC DNA]</scope>
    <source>
        <strain evidence="9">MT8872</strain>
    </source>
</reference>
<feature type="domain" description="Bms1-type G" evidence="8">
    <location>
        <begin position="82"/>
        <end position="242"/>
    </location>
</feature>
<protein>
    <recommendedName>
        <fullName evidence="6">Pre-rRNA-processing protein TSR1 homolog</fullName>
    </recommendedName>
</protein>
<evidence type="ECO:0000259" key="8">
    <source>
        <dbReference type="PROSITE" id="PS51714"/>
    </source>
</evidence>
<feature type="compositionally biased region" description="Basic and acidic residues" evidence="7">
    <location>
        <begin position="29"/>
        <end position="41"/>
    </location>
</feature>
<comment type="function">
    <text evidence="4">Required during maturation of the 40S ribosomal subunit in the nucleolus.</text>
</comment>
<evidence type="ECO:0000256" key="5">
    <source>
        <dbReference type="ARBA" id="ARBA00038288"/>
    </source>
</evidence>
<dbReference type="GO" id="GO:0034511">
    <property type="term" value="F:U3 snoRNA binding"/>
    <property type="evidence" value="ECO:0007669"/>
    <property type="project" value="TreeGrafter"/>
</dbReference>
<evidence type="ECO:0000256" key="3">
    <source>
        <dbReference type="ARBA" id="ARBA00023242"/>
    </source>
</evidence>
<dbReference type="InterPro" id="IPR012948">
    <property type="entry name" value="AARP2CN"/>
</dbReference>
<dbReference type="GO" id="GO:0030688">
    <property type="term" value="C:preribosome, small subunit precursor"/>
    <property type="evidence" value="ECO:0007669"/>
    <property type="project" value="TreeGrafter"/>
</dbReference>
<feature type="compositionally biased region" description="Basic residues" evidence="7">
    <location>
        <begin position="47"/>
        <end position="62"/>
    </location>
</feature>
<keyword evidence="2" id="KW-0690">Ribosome biogenesis</keyword>
<dbReference type="Pfam" id="PF08142">
    <property type="entry name" value="AARP2CN"/>
    <property type="match status" value="1"/>
</dbReference>
<dbReference type="GO" id="GO:0000462">
    <property type="term" value="P:maturation of SSU-rRNA from tricistronic rRNA transcript (SSU-rRNA, 5.8S rRNA, LSU-rRNA)"/>
    <property type="evidence" value="ECO:0007669"/>
    <property type="project" value="TreeGrafter"/>
</dbReference>
<dbReference type="GO" id="GO:0005525">
    <property type="term" value="F:GTP binding"/>
    <property type="evidence" value="ECO:0007669"/>
    <property type="project" value="TreeGrafter"/>
</dbReference>
<evidence type="ECO:0000313" key="10">
    <source>
        <dbReference type="WBParaSite" id="Pan_g21566.t1"/>
    </source>
</evidence>
<feature type="compositionally biased region" description="Basic and acidic residues" evidence="7">
    <location>
        <begin position="300"/>
        <end position="314"/>
    </location>
</feature>
<dbReference type="SMART" id="SM01362">
    <property type="entry name" value="DUF663"/>
    <property type="match status" value="1"/>
</dbReference>
<proteinExistence type="inferred from homology"/>
<dbReference type="GO" id="GO:0003924">
    <property type="term" value="F:GTPase activity"/>
    <property type="evidence" value="ECO:0007669"/>
    <property type="project" value="TreeGrafter"/>
</dbReference>
<dbReference type="InterPro" id="IPR030387">
    <property type="entry name" value="G_Bms1/Tsr1_dom"/>
</dbReference>
<dbReference type="WBParaSite" id="Pan_g21566.t1">
    <property type="protein sequence ID" value="Pan_g21566.t1"/>
    <property type="gene ID" value="Pan_g21566"/>
</dbReference>
<dbReference type="InterPro" id="IPR007034">
    <property type="entry name" value="BMS1_TSR1_C"/>
</dbReference>
<evidence type="ECO:0000256" key="1">
    <source>
        <dbReference type="ARBA" id="ARBA00004604"/>
    </source>
</evidence>
<comment type="similarity">
    <text evidence="5">Belongs to the TRAFAC class translation factor GTPase superfamily. Bms1-like GTPase family. TSR1 subfamily.</text>
</comment>
<keyword evidence="3" id="KW-0539">Nucleus</keyword>
<feature type="compositionally biased region" description="Basic residues" evidence="7">
    <location>
        <begin position="17"/>
        <end position="28"/>
    </location>
</feature>
<comment type="subcellular location">
    <subcellularLocation>
        <location evidence="1">Nucleus</location>
        <location evidence="1">Nucleolus</location>
    </subcellularLocation>
</comment>
<dbReference type="SMART" id="SM00785">
    <property type="entry name" value="AARP2CN"/>
    <property type="match status" value="1"/>
</dbReference>
<dbReference type="GO" id="GO:0005730">
    <property type="term" value="C:nucleolus"/>
    <property type="evidence" value="ECO:0007669"/>
    <property type="project" value="UniProtKB-SubCell"/>
</dbReference>
<dbReference type="InterPro" id="IPR039761">
    <property type="entry name" value="Bms1/Tsr1"/>
</dbReference>
<feature type="region of interest" description="Disordered" evidence="7">
    <location>
        <begin position="1"/>
        <end position="62"/>
    </location>
</feature>
<dbReference type="PANTHER" id="PTHR12858">
    <property type="entry name" value="RIBOSOME BIOGENESIS PROTEIN"/>
    <property type="match status" value="1"/>
</dbReference>
<dbReference type="AlphaFoldDB" id="A0A7E4VKB0"/>
<evidence type="ECO:0000256" key="7">
    <source>
        <dbReference type="SAM" id="MobiDB-lite"/>
    </source>
</evidence>
<evidence type="ECO:0000256" key="2">
    <source>
        <dbReference type="ARBA" id="ARBA00022517"/>
    </source>
</evidence>
<reference evidence="10" key="2">
    <citation type="submission" date="2020-10" db="UniProtKB">
        <authorList>
            <consortium name="WormBaseParasite"/>
        </authorList>
    </citation>
    <scope>IDENTIFICATION</scope>
</reference>
<dbReference type="Pfam" id="PF04950">
    <property type="entry name" value="RIBIOP_C"/>
    <property type="match status" value="1"/>
</dbReference>
<dbReference type="Proteomes" id="UP000492821">
    <property type="component" value="Unassembled WGS sequence"/>
</dbReference>
<evidence type="ECO:0000256" key="4">
    <source>
        <dbReference type="ARBA" id="ARBA00037087"/>
    </source>
</evidence>
<name>A0A7E4VKB0_PANRE</name>
<organism evidence="9 10">
    <name type="scientific">Panagrellus redivivus</name>
    <name type="common">Microworm</name>
    <dbReference type="NCBI Taxonomy" id="6233"/>
    <lineage>
        <taxon>Eukaryota</taxon>
        <taxon>Metazoa</taxon>
        <taxon>Ecdysozoa</taxon>
        <taxon>Nematoda</taxon>
        <taxon>Chromadorea</taxon>
        <taxon>Rhabditida</taxon>
        <taxon>Tylenchina</taxon>
        <taxon>Panagrolaimomorpha</taxon>
        <taxon>Panagrolaimoidea</taxon>
        <taxon>Panagrolaimidae</taxon>
        <taxon>Panagrellus</taxon>
    </lineage>
</organism>
<sequence length="792" mass="89749">MSAPQAAHRPGAFKLPNKQHKAGRHRTKGQIDRENKGRQDAKSLSLRQKRSLSRNERRKVNRHERLVHRRRINDDFHNKERAPYLVTVISFSQELDAALIVERLASADPEASVLASERGNITYLHVPRFRARYGFVCPILAHTDNVLDCLKVSDIVLFAWPANEGLTDEQGLLMSTILAHGFPTAIHLVSGIPSKGKQRDKLLANVKDTMKEWNFVDDSTANLDTEQDGFVVLRNIQGIRKKPTLLQRRRPHLLVEKMERLDAEKGFCTLALTGFLRGPALDANRLVHIQGLGDFQLSRVDRKPDPVPGAKERIQPVSFYPDETQADLVTENTPDPMDAEQPDVEDLLKSGGAPTVTAKVPKGTSSYQAAWITASDDEEEQSGEDDDEDDSMDSDDSDEEYYDAADDVKGPGFLENEGDAFETATMASEAPGDFEDMEIDTHEVEKYRQERENVDFPDEVDTPLDQPAAVRFQKYRGLKSFRTSPWDPKENLPFDYARIFKFQNIKHTRKQVLAEIEKDPTPGSLLHGDYVTLYVKNVPSFIYDEWGTEMPMVVYGLLRYEQKMSVLNVVLRRHPSCDTPIKSKEMLIYHVGYRRFEAGAVFSQHTNGNKFKMERFMPTDDGPFVASMYAPIMFGPAPVLVFRRDQHGNEHLVARGTTLDVNPDRVIVKRVVLSGHPSKVNKRAATVKYMFFNRDDIEWFKPIEVYTPQGRRGHIKEALGTHGVMKCMFDNPLTIQDAVLMNLYKRAFPKWTYNPRVTRTKVIGGGMVNSHSLISLVTSASASVKGVEKMEH</sequence>
<keyword evidence="9" id="KW-1185">Reference proteome</keyword>
<feature type="region of interest" description="Disordered" evidence="7">
    <location>
        <begin position="300"/>
        <end position="416"/>
    </location>
</feature>
<evidence type="ECO:0000313" key="9">
    <source>
        <dbReference type="Proteomes" id="UP000492821"/>
    </source>
</evidence>